<name>A0A2S5AAZ5_9FLAO</name>
<keyword evidence="3" id="KW-1185">Reference proteome</keyword>
<reference evidence="2 3" key="1">
    <citation type="submission" date="2018-01" db="EMBL/GenBank/DDBJ databases">
        <authorList>
            <person name="Gaut B.S."/>
            <person name="Morton B.R."/>
            <person name="Clegg M.T."/>
            <person name="Duvall M.R."/>
        </authorList>
    </citation>
    <scope>NUCLEOTIDE SEQUENCE [LARGE SCALE GENOMIC DNA]</scope>
    <source>
        <strain evidence="2 3">HR-AY</strain>
    </source>
</reference>
<dbReference type="Proteomes" id="UP000237310">
    <property type="component" value="Unassembled WGS sequence"/>
</dbReference>
<evidence type="ECO:0000313" key="2">
    <source>
        <dbReference type="EMBL" id="POY39704.1"/>
    </source>
</evidence>
<dbReference type="OrthoDB" id="1100725at2"/>
<proteinExistence type="predicted"/>
<gene>
    <name evidence="2" type="ORF">C3L50_07660</name>
</gene>
<evidence type="ECO:0000313" key="3">
    <source>
        <dbReference type="Proteomes" id="UP000237310"/>
    </source>
</evidence>
<accession>A0A2S5AAZ5</accession>
<dbReference type="EMBL" id="PQVG01000004">
    <property type="protein sequence ID" value="POY39704.1"/>
    <property type="molecule type" value="Genomic_DNA"/>
</dbReference>
<feature type="region of interest" description="Disordered" evidence="1">
    <location>
        <begin position="151"/>
        <end position="171"/>
    </location>
</feature>
<evidence type="ECO:0000256" key="1">
    <source>
        <dbReference type="SAM" id="MobiDB-lite"/>
    </source>
</evidence>
<dbReference type="AlphaFoldDB" id="A0A2S5AAZ5"/>
<sequence length="338" mass="38743">MKKKLEADLMSIAHRVLQMKNKSDINQLCVETQKLYEKLAVLRFVEEHFGGAKPTIGQAEVVAKMKQFFEENHLSEFKPDTSKIEIVAEEEINEEDDTIAEEEILEASDAEFNEIEPAEEEEVQEEIIENLEEEVVNDDIVLDAIEAETETDFNETEPDEEGEEVLEEEPTNPVELGFTPAFELDTEEEAEIATPKKVEAIQISFEELLGANYSETLFVKAEPKKELTSPMDFEIPKEIVSKVDISIPEKNETKTETINDKLATGISIGLNDKIAFVKNLFGNSDEDYSRVINQLITFNNFEEAQSFIEEMVKPDYSNWEGKEDYEKRFMDIIEKKFV</sequence>
<comment type="caution">
    <text evidence="2">The sequence shown here is derived from an EMBL/GenBank/DDBJ whole genome shotgun (WGS) entry which is preliminary data.</text>
</comment>
<feature type="compositionally biased region" description="Acidic residues" evidence="1">
    <location>
        <begin position="151"/>
        <end position="170"/>
    </location>
</feature>
<protein>
    <submittedName>
        <fullName evidence="2">Uncharacterized protein</fullName>
    </submittedName>
</protein>
<dbReference type="RefSeq" id="WP_103805592.1">
    <property type="nucleotide sequence ID" value="NZ_PQVG01000004.1"/>
</dbReference>
<organism evidence="2 3">
    <name type="scientific">Flavobacterium alvei</name>
    <dbReference type="NCBI Taxonomy" id="2080416"/>
    <lineage>
        <taxon>Bacteria</taxon>
        <taxon>Pseudomonadati</taxon>
        <taxon>Bacteroidota</taxon>
        <taxon>Flavobacteriia</taxon>
        <taxon>Flavobacteriales</taxon>
        <taxon>Flavobacteriaceae</taxon>
        <taxon>Flavobacterium</taxon>
    </lineage>
</organism>